<feature type="compositionally biased region" description="Polar residues" evidence="1">
    <location>
        <begin position="69"/>
        <end position="87"/>
    </location>
</feature>
<evidence type="ECO:0000313" key="3">
    <source>
        <dbReference type="Proteomes" id="UP000799764"/>
    </source>
</evidence>
<proteinExistence type="predicted"/>
<keyword evidence="3" id="KW-1185">Reference proteome</keyword>
<protein>
    <submittedName>
        <fullName evidence="2">Uncharacterized protein</fullName>
    </submittedName>
</protein>
<feature type="region of interest" description="Disordered" evidence="1">
    <location>
        <begin position="68"/>
        <end position="87"/>
    </location>
</feature>
<comment type="caution">
    <text evidence="2">The sequence shown here is derived from an EMBL/GenBank/DDBJ whole genome shotgun (WGS) entry which is preliminary data.</text>
</comment>
<evidence type="ECO:0000313" key="2">
    <source>
        <dbReference type="EMBL" id="KAF2440798.1"/>
    </source>
</evidence>
<gene>
    <name evidence="2" type="ORF">P171DRAFT_420809</name>
</gene>
<accession>A0A9P4U941</accession>
<evidence type="ECO:0000256" key="1">
    <source>
        <dbReference type="SAM" id="MobiDB-lite"/>
    </source>
</evidence>
<sequence>MLHTTPPSRVMARVFIDPTTPPRPQPNVSRNFTATHRESYTIPHDCVTALQSTPKSSVNMHNSCPKCSASISEGTKTCGSCGSTCPV</sequence>
<name>A0A9P4U941_9PLEO</name>
<dbReference type="OrthoDB" id="3716489at2759"/>
<reference evidence="2" key="1">
    <citation type="journal article" date="2020" name="Stud. Mycol.">
        <title>101 Dothideomycetes genomes: a test case for predicting lifestyles and emergence of pathogens.</title>
        <authorList>
            <person name="Haridas S."/>
            <person name="Albert R."/>
            <person name="Binder M."/>
            <person name="Bloem J."/>
            <person name="Labutti K."/>
            <person name="Salamov A."/>
            <person name="Andreopoulos B."/>
            <person name="Baker S."/>
            <person name="Barry K."/>
            <person name="Bills G."/>
            <person name="Bluhm B."/>
            <person name="Cannon C."/>
            <person name="Castanera R."/>
            <person name="Culley D."/>
            <person name="Daum C."/>
            <person name="Ezra D."/>
            <person name="Gonzalez J."/>
            <person name="Henrissat B."/>
            <person name="Kuo A."/>
            <person name="Liang C."/>
            <person name="Lipzen A."/>
            <person name="Lutzoni F."/>
            <person name="Magnuson J."/>
            <person name="Mondo S."/>
            <person name="Nolan M."/>
            <person name="Ohm R."/>
            <person name="Pangilinan J."/>
            <person name="Park H.-J."/>
            <person name="Ramirez L."/>
            <person name="Alfaro M."/>
            <person name="Sun H."/>
            <person name="Tritt A."/>
            <person name="Yoshinaga Y."/>
            <person name="Zwiers L.-H."/>
            <person name="Turgeon B."/>
            <person name="Goodwin S."/>
            <person name="Spatafora J."/>
            <person name="Crous P."/>
            <person name="Grigoriev I."/>
        </authorList>
    </citation>
    <scope>NUCLEOTIDE SEQUENCE</scope>
    <source>
        <strain evidence="2">CBS 690.94</strain>
    </source>
</reference>
<dbReference type="EMBL" id="MU001507">
    <property type="protein sequence ID" value="KAF2440798.1"/>
    <property type="molecule type" value="Genomic_DNA"/>
</dbReference>
<dbReference type="Proteomes" id="UP000799764">
    <property type="component" value="Unassembled WGS sequence"/>
</dbReference>
<dbReference type="AlphaFoldDB" id="A0A9P4U941"/>
<organism evidence="2 3">
    <name type="scientific">Karstenula rhodostoma CBS 690.94</name>
    <dbReference type="NCBI Taxonomy" id="1392251"/>
    <lineage>
        <taxon>Eukaryota</taxon>
        <taxon>Fungi</taxon>
        <taxon>Dikarya</taxon>
        <taxon>Ascomycota</taxon>
        <taxon>Pezizomycotina</taxon>
        <taxon>Dothideomycetes</taxon>
        <taxon>Pleosporomycetidae</taxon>
        <taxon>Pleosporales</taxon>
        <taxon>Massarineae</taxon>
        <taxon>Didymosphaeriaceae</taxon>
        <taxon>Karstenula</taxon>
    </lineage>
</organism>